<protein>
    <submittedName>
        <fullName evidence="2">Uncharacterized protein</fullName>
    </submittedName>
</protein>
<keyword evidence="1" id="KW-0472">Membrane</keyword>
<feature type="transmembrane region" description="Helical" evidence="1">
    <location>
        <begin position="203"/>
        <end position="224"/>
    </location>
</feature>
<evidence type="ECO:0000256" key="1">
    <source>
        <dbReference type="SAM" id="Phobius"/>
    </source>
</evidence>
<keyword evidence="1" id="KW-1133">Transmembrane helix</keyword>
<feature type="transmembrane region" description="Helical" evidence="1">
    <location>
        <begin position="32"/>
        <end position="50"/>
    </location>
</feature>
<comment type="caution">
    <text evidence="2">The sequence shown here is derived from an EMBL/GenBank/DDBJ whole genome shotgun (WGS) entry which is preliminary data.</text>
</comment>
<name>A0A7C0U203_DESA2</name>
<keyword evidence="1" id="KW-0812">Transmembrane</keyword>
<feature type="transmembrane region" description="Helical" evidence="1">
    <location>
        <begin position="236"/>
        <end position="253"/>
    </location>
</feature>
<accession>A0A7C0U203</accession>
<organism evidence="2">
    <name type="scientific">Desulfofervidus auxilii</name>
    <dbReference type="NCBI Taxonomy" id="1621989"/>
    <lineage>
        <taxon>Bacteria</taxon>
        <taxon>Pseudomonadati</taxon>
        <taxon>Thermodesulfobacteriota</taxon>
        <taxon>Candidatus Desulfofervidia</taxon>
        <taxon>Candidatus Desulfofervidales</taxon>
        <taxon>Candidatus Desulfofervidaceae</taxon>
        <taxon>Candidatus Desulfofervidus</taxon>
    </lineage>
</organism>
<gene>
    <name evidence="2" type="ORF">ENG63_02155</name>
</gene>
<dbReference type="AlphaFoldDB" id="A0A7C0U203"/>
<evidence type="ECO:0000313" key="2">
    <source>
        <dbReference type="EMBL" id="HDD43653.1"/>
    </source>
</evidence>
<feature type="transmembrane region" description="Helical" evidence="1">
    <location>
        <begin position="175"/>
        <end position="197"/>
    </location>
</feature>
<dbReference type="EMBL" id="DRBS01000081">
    <property type="protein sequence ID" value="HDD43653.1"/>
    <property type="molecule type" value="Genomic_DNA"/>
</dbReference>
<dbReference type="Proteomes" id="UP000886289">
    <property type="component" value="Unassembled WGS sequence"/>
</dbReference>
<proteinExistence type="predicted"/>
<reference evidence="2" key="1">
    <citation type="journal article" date="2020" name="mSystems">
        <title>Genome- and Community-Level Interaction Insights into Carbon Utilization and Element Cycling Functions of Hydrothermarchaeota in Hydrothermal Sediment.</title>
        <authorList>
            <person name="Zhou Z."/>
            <person name="Liu Y."/>
            <person name="Xu W."/>
            <person name="Pan J."/>
            <person name="Luo Z.H."/>
            <person name="Li M."/>
        </authorList>
    </citation>
    <scope>NUCLEOTIDE SEQUENCE [LARGE SCALE GENOMIC DNA]</scope>
    <source>
        <strain evidence="2">HyVt-233</strain>
    </source>
</reference>
<sequence length="254" mass="30587">MKIREIFEEIFFTYSPSLISLGYLFIVSSKYYFYFWIVYIGRIVSLIKIYKKYRKHGSSSDDYYFKLEKALLDFITYANIGKPIEFSMKNFLLKKDNNLKEINDVYKLLRNGVYIQKALEKYESNILKIISRISLYSKKEFLTQVSKAINFVRREREISRKVFDKMRIIQFRLKLIGIIISLSLSVSCHILCYISPYEKIDENTLIIFFSLILSISYFHILKVFEEEYYNIFSETVFLEILYFSALIFLKYFLF</sequence>